<dbReference type="GO" id="GO:0016567">
    <property type="term" value="P:protein ubiquitination"/>
    <property type="evidence" value="ECO:0007669"/>
    <property type="project" value="InterPro"/>
</dbReference>
<comment type="pathway">
    <text evidence="3">Protein modification; protein ubiquitination.</text>
</comment>
<feature type="compositionally biased region" description="Polar residues" evidence="12">
    <location>
        <begin position="522"/>
        <end position="531"/>
    </location>
</feature>
<keyword evidence="8" id="KW-0677">Repeat</keyword>
<evidence type="ECO:0000256" key="12">
    <source>
        <dbReference type="SAM" id="MobiDB-lite"/>
    </source>
</evidence>
<dbReference type="Pfam" id="PF19422">
    <property type="entry name" value="Ariadne"/>
    <property type="match status" value="1"/>
</dbReference>
<comment type="catalytic activity">
    <reaction evidence="1">
        <text>[E2 ubiquitin-conjugating enzyme]-S-ubiquitinyl-L-cysteine + [acceptor protein]-L-lysine = [E2 ubiquitin-conjugating enzyme]-L-cysteine + [acceptor protein]-N(6)-ubiquitinyl-L-lysine.</text>
        <dbReference type="EC" id="2.3.2.31"/>
    </reaction>
</comment>
<dbReference type="InterPro" id="IPR045840">
    <property type="entry name" value="Ariadne"/>
</dbReference>
<dbReference type="CDD" id="cd16773">
    <property type="entry name" value="RING-HC_RBR_TRIAD1"/>
    <property type="match status" value="1"/>
</dbReference>
<organism evidence="13">
    <name type="scientific">Aegilops tauschii</name>
    <name type="common">Tausch's goatgrass</name>
    <name type="synonym">Aegilops squarrosa</name>
    <dbReference type="NCBI Taxonomy" id="37682"/>
    <lineage>
        <taxon>Eukaryota</taxon>
        <taxon>Viridiplantae</taxon>
        <taxon>Streptophyta</taxon>
        <taxon>Embryophyta</taxon>
        <taxon>Tracheophyta</taxon>
        <taxon>Spermatophyta</taxon>
        <taxon>Magnoliopsida</taxon>
        <taxon>Liliopsida</taxon>
        <taxon>Poales</taxon>
        <taxon>Poaceae</taxon>
        <taxon>BOP clade</taxon>
        <taxon>Pooideae</taxon>
        <taxon>Triticodae</taxon>
        <taxon>Triticeae</taxon>
        <taxon>Triticinae</taxon>
        <taxon>Aegilops</taxon>
    </lineage>
</organism>
<evidence type="ECO:0000256" key="3">
    <source>
        <dbReference type="ARBA" id="ARBA00004906"/>
    </source>
</evidence>
<feature type="region of interest" description="Disordered" evidence="12">
    <location>
        <begin position="504"/>
        <end position="547"/>
    </location>
</feature>
<dbReference type="EnsemblPlants" id="EMT27479">
    <property type="protein sequence ID" value="EMT27479"/>
    <property type="gene ID" value="F775_27012"/>
</dbReference>
<dbReference type="InterPro" id="IPR013083">
    <property type="entry name" value="Znf_RING/FYVE/PHD"/>
</dbReference>
<reference evidence="13" key="1">
    <citation type="submission" date="2015-06" db="UniProtKB">
        <authorList>
            <consortium name="EnsemblPlants"/>
        </authorList>
    </citation>
    <scope>IDENTIFICATION</scope>
</reference>
<sequence>MGSDAEEVSQPASSPEYEQDDEDEDCYLSDQEDDALEESVLQVLEDGNLEDCHWSSSSVITKEYLLAAQREDLRKVMELLGLKEHHARTLLIHYRWDVERIFELLDQKGRDRLFSEAGIPLGTANNAGSPSATEVTCNVCYDDVPLTAASHMDCGHNYCNECWTEYFIVKINEGQSRRVKCMAPKCNAICDEALVRKLVSAKRPDIAERFERFLLESYIEDNDTVKWCPSTPHCGNAIRVKASDASIVFVEYSDILSYKSARWLCGGATGRDHTWSSISGHSCGRFTEDQSTRTEQARRDLYRYMHYHNRYKAHTDSLKQEAKLKRDIQWKISISENKESKIKDYSWVINGLNRLFRSRRVLSYSYPFAFYMFGDEIFKDEMTPEERELKQNLFEDQQQQLEFNVERLSGFLEKDFQNFSDEEVMDTMKHVINLSNVVDRLCKQMYQCIENDLLYPLRTPHNIAPYKSKGLDRASELHICLDSAEQSSPSMKCSQDEHKSQLGLCSESGSSLTGKRPIIQMHGSSSDNSGRPSHKRERRDAHGGGALFDLNVPAEVADKI</sequence>
<evidence type="ECO:0000256" key="7">
    <source>
        <dbReference type="ARBA" id="ARBA00022723"/>
    </source>
</evidence>
<dbReference type="InterPro" id="IPR001841">
    <property type="entry name" value="Znf_RING"/>
</dbReference>
<evidence type="ECO:0000256" key="1">
    <source>
        <dbReference type="ARBA" id="ARBA00001798"/>
    </source>
</evidence>
<dbReference type="Pfam" id="PF21235">
    <property type="entry name" value="UBA_ARI1"/>
    <property type="match status" value="1"/>
</dbReference>
<keyword evidence="11" id="KW-0862">Zinc</keyword>
<evidence type="ECO:0000313" key="13">
    <source>
        <dbReference type="EnsemblPlants" id="EMT27479"/>
    </source>
</evidence>
<dbReference type="AlphaFoldDB" id="M8BZS4"/>
<feature type="region of interest" description="Disordered" evidence="12">
    <location>
        <begin position="1"/>
        <end position="26"/>
    </location>
</feature>
<comment type="similarity">
    <text evidence="4">Belongs to the RBR family. Ariadne subfamily.</text>
</comment>
<evidence type="ECO:0000256" key="11">
    <source>
        <dbReference type="ARBA" id="ARBA00022833"/>
    </source>
</evidence>
<feature type="compositionally biased region" description="Acidic residues" evidence="12">
    <location>
        <begin position="17"/>
        <end position="26"/>
    </location>
</feature>
<dbReference type="EC" id="2.3.2.31" evidence="5"/>
<dbReference type="InterPro" id="IPR044066">
    <property type="entry name" value="TRIAD_supradom"/>
</dbReference>
<evidence type="ECO:0000256" key="4">
    <source>
        <dbReference type="ARBA" id="ARBA00005884"/>
    </source>
</evidence>
<keyword evidence="10" id="KW-0833">Ubl conjugation pathway</keyword>
<evidence type="ECO:0000256" key="5">
    <source>
        <dbReference type="ARBA" id="ARBA00012251"/>
    </source>
</evidence>
<accession>M8BZS4</accession>
<evidence type="ECO:0000256" key="10">
    <source>
        <dbReference type="ARBA" id="ARBA00022786"/>
    </source>
</evidence>
<dbReference type="Gene3D" id="1.20.120.1750">
    <property type="match status" value="1"/>
</dbReference>
<evidence type="ECO:0000256" key="8">
    <source>
        <dbReference type="ARBA" id="ARBA00022737"/>
    </source>
</evidence>
<name>M8BZS4_AEGTA</name>
<dbReference type="GO" id="GO:0061630">
    <property type="term" value="F:ubiquitin protein ligase activity"/>
    <property type="evidence" value="ECO:0007669"/>
    <property type="project" value="UniProtKB-EC"/>
</dbReference>
<evidence type="ECO:0000256" key="6">
    <source>
        <dbReference type="ARBA" id="ARBA00022679"/>
    </source>
</evidence>
<dbReference type="PANTHER" id="PTHR11685">
    <property type="entry name" value="RBR FAMILY RING FINGER AND IBR DOMAIN-CONTAINING"/>
    <property type="match status" value="1"/>
</dbReference>
<keyword evidence="6" id="KW-0808">Transferase</keyword>
<dbReference type="InterPro" id="IPR031127">
    <property type="entry name" value="E3_UB_ligase_RBR"/>
</dbReference>
<dbReference type="PROSITE" id="PS50089">
    <property type="entry name" value="ZF_RING_2"/>
    <property type="match status" value="1"/>
</dbReference>
<evidence type="ECO:0000256" key="2">
    <source>
        <dbReference type="ARBA" id="ARBA00003976"/>
    </source>
</evidence>
<proteinExistence type="inferred from homology"/>
<comment type="function">
    <text evidence="2">Might act as an E3 ubiquitin-protein ligase, or as part of E3 complex, which accepts ubiquitin from specific E2 ubiquitin-conjugating enzymes and then transfers it to substrates.</text>
</comment>
<evidence type="ECO:0000256" key="9">
    <source>
        <dbReference type="ARBA" id="ARBA00022771"/>
    </source>
</evidence>
<keyword evidence="7" id="KW-0479">Metal-binding</keyword>
<dbReference type="PROSITE" id="PS51873">
    <property type="entry name" value="TRIAD"/>
    <property type="match status" value="1"/>
</dbReference>
<keyword evidence="9" id="KW-0863">Zinc-finger</keyword>
<dbReference type="Gene3D" id="3.30.40.10">
    <property type="entry name" value="Zinc/RING finger domain, C3HC4 (zinc finger)"/>
    <property type="match status" value="1"/>
</dbReference>
<protein>
    <recommendedName>
        <fullName evidence="5">RBR-type E3 ubiquitin transferase</fullName>
        <ecNumber evidence="5">2.3.2.31</ecNumber>
    </recommendedName>
</protein>
<dbReference type="InterPro" id="IPR048962">
    <property type="entry name" value="ARIH1-like_UBL"/>
</dbReference>
<dbReference type="FunFam" id="3.30.40.10:FF:000019">
    <property type="entry name" value="RBR-type E3 ubiquitin transferase"/>
    <property type="match status" value="1"/>
</dbReference>
<dbReference type="GO" id="GO:0008270">
    <property type="term" value="F:zinc ion binding"/>
    <property type="evidence" value="ECO:0007669"/>
    <property type="project" value="UniProtKB-KW"/>
</dbReference>
<dbReference type="SUPFAM" id="SSF57850">
    <property type="entry name" value="RING/U-box"/>
    <property type="match status" value="1"/>
</dbReference>